<evidence type="ECO:0000256" key="2">
    <source>
        <dbReference type="SAM" id="Phobius"/>
    </source>
</evidence>
<feature type="transmembrane region" description="Helical" evidence="2">
    <location>
        <begin position="6"/>
        <end position="24"/>
    </location>
</feature>
<organism evidence="3 4">
    <name type="scientific">Paracidobacterium acidisoli</name>
    <dbReference type="NCBI Taxonomy" id="2303751"/>
    <lineage>
        <taxon>Bacteria</taxon>
        <taxon>Pseudomonadati</taxon>
        <taxon>Acidobacteriota</taxon>
        <taxon>Terriglobia</taxon>
        <taxon>Terriglobales</taxon>
        <taxon>Acidobacteriaceae</taxon>
        <taxon>Paracidobacterium</taxon>
    </lineage>
</organism>
<reference evidence="3 4" key="1">
    <citation type="submission" date="2018-08" db="EMBL/GenBank/DDBJ databases">
        <title>Acidipila sp. 4G-K13, an acidobacterium isolated from forest soil.</title>
        <authorList>
            <person name="Gao Z.-H."/>
            <person name="Qiu L.-H."/>
        </authorList>
    </citation>
    <scope>NUCLEOTIDE SEQUENCE [LARGE SCALE GENOMIC DNA]</scope>
    <source>
        <strain evidence="3 4">4G-K13</strain>
    </source>
</reference>
<feature type="transmembrane region" description="Helical" evidence="2">
    <location>
        <begin position="31"/>
        <end position="51"/>
    </location>
</feature>
<protein>
    <submittedName>
        <fullName evidence="3">Uncharacterized protein</fullName>
    </submittedName>
</protein>
<dbReference type="Proteomes" id="UP000264702">
    <property type="component" value="Unassembled WGS sequence"/>
</dbReference>
<accession>A0A372IM42</accession>
<feature type="transmembrane region" description="Helical" evidence="2">
    <location>
        <begin position="57"/>
        <end position="75"/>
    </location>
</feature>
<proteinExistence type="predicted"/>
<keyword evidence="2" id="KW-0472">Membrane</keyword>
<evidence type="ECO:0000256" key="1">
    <source>
        <dbReference type="SAM" id="MobiDB-lite"/>
    </source>
</evidence>
<gene>
    <name evidence="3" type="ORF">D0Y96_11250</name>
</gene>
<sequence>MSTGFDFFFLCDIWAVFMVLCLPWRGEQSEFLAWSLLDMMMLAAVVAGLWAISPRKINVEASLAALAIACLRFTIRWKVYKERQKKAAESSRESSNAAVGGQAKNGQE</sequence>
<keyword evidence="2" id="KW-1133">Transmembrane helix</keyword>
<keyword evidence="4" id="KW-1185">Reference proteome</keyword>
<comment type="caution">
    <text evidence="3">The sequence shown here is derived from an EMBL/GenBank/DDBJ whole genome shotgun (WGS) entry which is preliminary data.</text>
</comment>
<keyword evidence="2" id="KW-0812">Transmembrane</keyword>
<dbReference type="EMBL" id="QVQT01000004">
    <property type="protein sequence ID" value="RFU16007.1"/>
    <property type="molecule type" value="Genomic_DNA"/>
</dbReference>
<dbReference type="AlphaFoldDB" id="A0A372IM42"/>
<dbReference type="RefSeq" id="WP_117299924.1">
    <property type="nucleotide sequence ID" value="NZ_QVQT02000004.1"/>
</dbReference>
<evidence type="ECO:0000313" key="3">
    <source>
        <dbReference type="EMBL" id="RFU16007.1"/>
    </source>
</evidence>
<evidence type="ECO:0000313" key="4">
    <source>
        <dbReference type="Proteomes" id="UP000264702"/>
    </source>
</evidence>
<name>A0A372IM42_9BACT</name>
<feature type="region of interest" description="Disordered" evidence="1">
    <location>
        <begin position="86"/>
        <end position="108"/>
    </location>
</feature>